<reference evidence="6" key="2">
    <citation type="submission" date="2021-12" db="EMBL/GenBank/DDBJ databases">
        <title>Resequencing data analysis of finger millet.</title>
        <authorList>
            <person name="Hatakeyama M."/>
            <person name="Aluri S."/>
            <person name="Balachadran M.T."/>
            <person name="Sivarajan S.R."/>
            <person name="Poveda L."/>
            <person name="Shimizu-Inatsugi R."/>
            <person name="Schlapbach R."/>
            <person name="Sreeman S.M."/>
            <person name="Shimizu K.K."/>
        </authorList>
    </citation>
    <scope>NUCLEOTIDE SEQUENCE</scope>
</reference>
<evidence type="ECO:0000256" key="1">
    <source>
        <dbReference type="ARBA" id="ARBA00005949"/>
    </source>
</evidence>
<evidence type="ECO:0000313" key="7">
    <source>
        <dbReference type="Proteomes" id="UP001054889"/>
    </source>
</evidence>
<dbReference type="PROSITE" id="PS50297">
    <property type="entry name" value="ANK_REP_REGION"/>
    <property type="match status" value="1"/>
</dbReference>
<dbReference type="AlphaFoldDB" id="A0AAV5BYV2"/>
<dbReference type="GO" id="GO:0045732">
    <property type="term" value="P:positive regulation of protein catabolic process"/>
    <property type="evidence" value="ECO:0007669"/>
    <property type="project" value="TreeGrafter"/>
</dbReference>
<comment type="similarity">
    <text evidence="1">Belongs to the ankyrin SOCS box (ASB) family.</text>
</comment>
<evidence type="ECO:0000256" key="5">
    <source>
        <dbReference type="SAM" id="MobiDB-lite"/>
    </source>
</evidence>
<feature type="repeat" description="ANK" evidence="4">
    <location>
        <begin position="1"/>
        <end position="33"/>
    </location>
</feature>
<evidence type="ECO:0000256" key="2">
    <source>
        <dbReference type="ARBA" id="ARBA00022737"/>
    </source>
</evidence>
<name>A0AAV5BYV2_ELECO</name>
<reference evidence="6" key="1">
    <citation type="journal article" date="2018" name="DNA Res.">
        <title>Multiple hybrid de novo genome assembly of finger millet, an orphan allotetraploid crop.</title>
        <authorList>
            <person name="Hatakeyama M."/>
            <person name="Aluri S."/>
            <person name="Balachadran M.T."/>
            <person name="Sivarajan S.R."/>
            <person name="Patrignani A."/>
            <person name="Gruter S."/>
            <person name="Poveda L."/>
            <person name="Shimizu-Inatsugi R."/>
            <person name="Baeten J."/>
            <person name="Francoijs K.J."/>
            <person name="Nataraja K.N."/>
            <person name="Reddy Y.A.N."/>
            <person name="Phadnis S."/>
            <person name="Ravikumar R.L."/>
            <person name="Schlapbach R."/>
            <person name="Sreeman S.M."/>
            <person name="Shimizu K.K."/>
        </authorList>
    </citation>
    <scope>NUCLEOTIDE SEQUENCE</scope>
</reference>
<feature type="region of interest" description="Disordered" evidence="5">
    <location>
        <begin position="234"/>
        <end position="266"/>
    </location>
</feature>
<dbReference type="InterPro" id="IPR036770">
    <property type="entry name" value="Ankyrin_rpt-contain_sf"/>
</dbReference>
<dbReference type="Gene3D" id="1.25.40.20">
    <property type="entry name" value="Ankyrin repeat-containing domain"/>
    <property type="match status" value="1"/>
</dbReference>
<dbReference type="SUPFAM" id="SSF48403">
    <property type="entry name" value="Ankyrin repeat"/>
    <property type="match status" value="1"/>
</dbReference>
<evidence type="ECO:0000256" key="4">
    <source>
        <dbReference type="PROSITE-ProRule" id="PRU00023"/>
    </source>
</evidence>
<dbReference type="InterPro" id="IPR002110">
    <property type="entry name" value="Ankyrin_rpt"/>
</dbReference>
<dbReference type="InterPro" id="IPR051573">
    <property type="entry name" value="Ankyrin-SOCS_box_domain"/>
</dbReference>
<feature type="compositionally biased region" description="Low complexity" evidence="5">
    <location>
        <begin position="237"/>
        <end position="247"/>
    </location>
</feature>
<comment type="caution">
    <text evidence="6">The sequence shown here is derived from an EMBL/GenBank/DDBJ whole genome shotgun (WGS) entry which is preliminary data.</text>
</comment>
<dbReference type="PROSITE" id="PS50088">
    <property type="entry name" value="ANK_REPEAT"/>
    <property type="match status" value="1"/>
</dbReference>
<dbReference type="GO" id="GO:0016567">
    <property type="term" value="P:protein ubiquitination"/>
    <property type="evidence" value="ECO:0007669"/>
    <property type="project" value="TreeGrafter"/>
</dbReference>
<protein>
    <submittedName>
        <fullName evidence="6">Uncharacterized protein</fullName>
    </submittedName>
</protein>
<proteinExistence type="inferred from homology"/>
<organism evidence="6 7">
    <name type="scientific">Eleusine coracana subsp. coracana</name>
    <dbReference type="NCBI Taxonomy" id="191504"/>
    <lineage>
        <taxon>Eukaryota</taxon>
        <taxon>Viridiplantae</taxon>
        <taxon>Streptophyta</taxon>
        <taxon>Embryophyta</taxon>
        <taxon>Tracheophyta</taxon>
        <taxon>Spermatophyta</taxon>
        <taxon>Magnoliopsida</taxon>
        <taxon>Liliopsida</taxon>
        <taxon>Poales</taxon>
        <taxon>Poaceae</taxon>
        <taxon>PACMAD clade</taxon>
        <taxon>Chloridoideae</taxon>
        <taxon>Cynodonteae</taxon>
        <taxon>Eleusininae</taxon>
        <taxon>Eleusine</taxon>
    </lineage>
</organism>
<dbReference type="Proteomes" id="UP001054889">
    <property type="component" value="Unassembled WGS sequence"/>
</dbReference>
<dbReference type="PANTHER" id="PTHR24136">
    <property type="entry name" value="SOWAH (DROSOPHILA) HOMOLOG"/>
    <property type="match status" value="1"/>
</dbReference>
<gene>
    <name evidence="6" type="primary">ga07521</name>
    <name evidence="6" type="ORF">PR202_ga07521</name>
</gene>
<keyword evidence="7" id="KW-1185">Reference proteome</keyword>
<dbReference type="Pfam" id="PF00023">
    <property type="entry name" value="Ank"/>
    <property type="match status" value="1"/>
</dbReference>
<accession>A0AAV5BYV2</accession>
<evidence type="ECO:0000313" key="6">
    <source>
        <dbReference type="EMBL" id="GJM91172.1"/>
    </source>
</evidence>
<dbReference type="EMBL" id="BQKI01000003">
    <property type="protein sequence ID" value="GJM91172.1"/>
    <property type="molecule type" value="Genomic_DNA"/>
</dbReference>
<evidence type="ECO:0000256" key="3">
    <source>
        <dbReference type="ARBA" id="ARBA00023043"/>
    </source>
</evidence>
<sequence>MDTSPLHQAADRFNIDMIKLLIANGASANVRTAEDTVIGGLLPLHVAVENTCMHKYLEDNLFPNQEHPIYSKADVYKLIHLLCLSEMKIFLDATRELAKHTNDVVDEIWNYIKVGRLVQAGVLLFAAQEHIRLGPSCKRSGYSKPDGFAIIARQIINNFYTLDLKTGLNEKEHEQPDATVKHLSSALLLVNAISQAGGALHEYIRVHPKPWWSALLAHRRRLCLLVRRRRHSRLARRASAPGSPAGAVARNSPAPPPLPARPPAAPPLRAPTAAPCLRPACWPARLLARAPQQGRACSVALSRSSPRPTMSCRRHDPTAEVATRFRFSDLFAAEHLRIRRPYVLPHVRPRSPPVQGALHILGAG</sequence>
<feature type="compositionally biased region" description="Pro residues" evidence="5">
    <location>
        <begin position="253"/>
        <end position="266"/>
    </location>
</feature>
<dbReference type="PANTHER" id="PTHR24136:SF41">
    <property type="match status" value="1"/>
</dbReference>
<keyword evidence="3 4" id="KW-0040">ANK repeat</keyword>
<keyword evidence="2" id="KW-0677">Repeat</keyword>